<dbReference type="Gene3D" id="3.40.1260.10">
    <property type="entry name" value="DsrEFH-like"/>
    <property type="match status" value="1"/>
</dbReference>
<dbReference type="SUPFAM" id="SSF75169">
    <property type="entry name" value="DsrEFH-like"/>
    <property type="match status" value="1"/>
</dbReference>
<organism evidence="2 3">
    <name type="scientific">Haloarchaeobius litoreus</name>
    <dbReference type="NCBI Taxonomy" id="755306"/>
    <lineage>
        <taxon>Archaea</taxon>
        <taxon>Methanobacteriati</taxon>
        <taxon>Methanobacteriota</taxon>
        <taxon>Stenosarchaea group</taxon>
        <taxon>Halobacteria</taxon>
        <taxon>Halobacteriales</taxon>
        <taxon>Halorubellaceae</taxon>
        <taxon>Haloarchaeobius</taxon>
    </lineage>
</organism>
<dbReference type="Pfam" id="PF02635">
    <property type="entry name" value="DsrE"/>
    <property type="match status" value="1"/>
</dbReference>
<accession>A0ABD6DF66</accession>
<name>A0ABD6DF66_9EURY</name>
<dbReference type="RefSeq" id="WP_256400218.1">
    <property type="nucleotide sequence ID" value="NZ_JANHJR010000002.1"/>
</dbReference>
<gene>
    <name evidence="2" type="ORF">ACFSBL_04705</name>
</gene>
<protein>
    <submittedName>
        <fullName evidence="2">DsrE family protein</fullName>
    </submittedName>
</protein>
<proteinExistence type="predicted"/>
<feature type="region of interest" description="Disordered" evidence="1">
    <location>
        <begin position="1"/>
        <end position="37"/>
    </location>
</feature>
<comment type="caution">
    <text evidence="2">The sequence shown here is derived from an EMBL/GenBank/DDBJ whole genome shotgun (WGS) entry which is preliminary data.</text>
</comment>
<sequence length="157" mass="16284">MGLLESLFGGGETTTGGDTTADGGTTTGNHTTGGDGPSDTKYAILMNAGPDDFAAAGNGFQYAIELDDAGYEVDVFLDGVATKWPAEFAEDPGRPFSRNWKLVEQRGLLAGACGYCASAFDSKEACERSGVTLLSDSDEHAPAVAQLADEGYEILTI</sequence>
<feature type="compositionally biased region" description="Low complexity" evidence="1">
    <location>
        <begin position="15"/>
        <end position="30"/>
    </location>
</feature>
<evidence type="ECO:0000256" key="1">
    <source>
        <dbReference type="SAM" id="MobiDB-lite"/>
    </source>
</evidence>
<evidence type="ECO:0000313" key="2">
    <source>
        <dbReference type="EMBL" id="MFD1644979.1"/>
    </source>
</evidence>
<reference evidence="2 3" key="1">
    <citation type="journal article" date="2019" name="Int. J. Syst. Evol. Microbiol.">
        <title>The Global Catalogue of Microorganisms (GCM) 10K type strain sequencing project: providing services to taxonomists for standard genome sequencing and annotation.</title>
        <authorList>
            <consortium name="The Broad Institute Genomics Platform"/>
            <consortium name="The Broad Institute Genome Sequencing Center for Infectious Disease"/>
            <person name="Wu L."/>
            <person name="Ma J."/>
        </authorList>
    </citation>
    <scope>NUCLEOTIDE SEQUENCE [LARGE SCALE GENOMIC DNA]</scope>
    <source>
        <strain evidence="2 3">CGMCC 1.10390</strain>
    </source>
</reference>
<evidence type="ECO:0000313" key="3">
    <source>
        <dbReference type="Proteomes" id="UP001597034"/>
    </source>
</evidence>
<dbReference type="InterPro" id="IPR027396">
    <property type="entry name" value="DsrEFH-like"/>
</dbReference>
<dbReference type="Proteomes" id="UP001597034">
    <property type="component" value="Unassembled WGS sequence"/>
</dbReference>
<dbReference type="AlphaFoldDB" id="A0ABD6DF66"/>
<keyword evidence="3" id="KW-1185">Reference proteome</keyword>
<dbReference type="InterPro" id="IPR003787">
    <property type="entry name" value="Sulphur_relay_DsrE/F-like"/>
</dbReference>
<dbReference type="EMBL" id="JBHUDO010000001">
    <property type="protein sequence ID" value="MFD1644979.1"/>
    <property type="molecule type" value="Genomic_DNA"/>
</dbReference>